<dbReference type="InterPro" id="IPR004692">
    <property type="entry name" value="SecG"/>
</dbReference>
<evidence type="ECO:0000256" key="9">
    <source>
        <dbReference type="ARBA" id="ARBA00023136"/>
    </source>
</evidence>
<feature type="transmembrane region" description="Helical" evidence="10">
    <location>
        <begin position="54"/>
        <end position="76"/>
    </location>
</feature>
<keyword evidence="12" id="KW-1185">Reference proteome</keyword>
<keyword evidence="9 10" id="KW-0472">Membrane</keyword>
<dbReference type="GO" id="GO:0005886">
    <property type="term" value="C:plasma membrane"/>
    <property type="evidence" value="ECO:0007669"/>
    <property type="project" value="UniProtKB-SubCell"/>
</dbReference>
<gene>
    <name evidence="11" type="primary">secG</name>
    <name evidence="11" type="ORF">FRC53_05820</name>
</gene>
<protein>
    <recommendedName>
        <fullName evidence="10">Protein-export membrane protein SecG</fullName>
    </recommendedName>
</protein>
<comment type="function">
    <text evidence="10">Involved in protein export. Participates in an early event of protein translocation.</text>
</comment>
<evidence type="ECO:0000256" key="6">
    <source>
        <dbReference type="ARBA" id="ARBA00022927"/>
    </source>
</evidence>
<dbReference type="Proteomes" id="UP000473648">
    <property type="component" value="Unassembled WGS sequence"/>
</dbReference>
<dbReference type="NCBIfam" id="TIGR00810">
    <property type="entry name" value="secG"/>
    <property type="match status" value="1"/>
</dbReference>
<keyword evidence="8 10" id="KW-0811">Translocation</keyword>
<keyword evidence="4 10" id="KW-1003">Cell membrane</keyword>
<keyword evidence="7 10" id="KW-1133">Transmembrane helix</keyword>
<dbReference type="PANTHER" id="PTHR34182">
    <property type="entry name" value="PROTEIN-EXPORT MEMBRANE PROTEIN SECG"/>
    <property type="match status" value="1"/>
</dbReference>
<evidence type="ECO:0000256" key="10">
    <source>
        <dbReference type="RuleBase" id="RU365087"/>
    </source>
</evidence>
<organism evidence="11 12">
    <name type="scientific">Candidatus Pseudoramibacter fermentans</name>
    <dbReference type="NCBI Taxonomy" id="2594427"/>
    <lineage>
        <taxon>Bacteria</taxon>
        <taxon>Bacillati</taxon>
        <taxon>Bacillota</taxon>
        <taxon>Clostridia</taxon>
        <taxon>Eubacteriales</taxon>
        <taxon>Eubacteriaceae</taxon>
        <taxon>Pseudoramibacter</taxon>
    </lineage>
</organism>
<reference evidence="11" key="1">
    <citation type="journal article" date="2020" name="Appl. Environ. Microbiol.">
        <title>Medium-Chain Fatty Acid Synthesis by 'Candidatus Weimeria bifida' gen. nov., sp. nov., and 'Candidatus Pseudoramibacter fermentans' sp. nov.</title>
        <authorList>
            <person name="Scarborough M.J."/>
            <person name="Myers K.S."/>
            <person name="Donohue T.J."/>
            <person name="Noguera D.R."/>
        </authorList>
    </citation>
    <scope>NUCLEOTIDE SEQUENCE</scope>
    <source>
        <strain evidence="11">EUB1.1</strain>
    </source>
</reference>
<evidence type="ECO:0000256" key="8">
    <source>
        <dbReference type="ARBA" id="ARBA00023010"/>
    </source>
</evidence>
<dbReference type="PANTHER" id="PTHR34182:SF1">
    <property type="entry name" value="PROTEIN-EXPORT MEMBRANE PROTEIN SECG"/>
    <property type="match status" value="1"/>
</dbReference>
<keyword evidence="3 10" id="KW-0813">Transport</keyword>
<evidence type="ECO:0000256" key="5">
    <source>
        <dbReference type="ARBA" id="ARBA00022692"/>
    </source>
</evidence>
<comment type="similarity">
    <text evidence="2 10">Belongs to the SecG family.</text>
</comment>
<evidence type="ECO:0000313" key="12">
    <source>
        <dbReference type="Proteomes" id="UP000473648"/>
    </source>
</evidence>
<dbReference type="Pfam" id="PF03840">
    <property type="entry name" value="SecG"/>
    <property type="match status" value="1"/>
</dbReference>
<dbReference type="GO" id="GO:0009306">
    <property type="term" value="P:protein secretion"/>
    <property type="evidence" value="ECO:0007669"/>
    <property type="project" value="UniProtKB-UniRule"/>
</dbReference>
<comment type="subcellular location">
    <subcellularLocation>
        <location evidence="1 10">Cell membrane</location>
        <topology evidence="1 10">Multi-pass membrane protein</topology>
    </subcellularLocation>
</comment>
<evidence type="ECO:0000256" key="1">
    <source>
        <dbReference type="ARBA" id="ARBA00004651"/>
    </source>
</evidence>
<name>A0A6L5GRQ0_9FIRM</name>
<feature type="transmembrane region" description="Helical" evidence="10">
    <location>
        <begin position="6"/>
        <end position="24"/>
    </location>
</feature>
<sequence>MYLDTFLVALMIISSFVVIISVLMSPVKTQGLGAIEGGAETLFGKHKARGFDAFLEKVTIVSAIVFMLSAFIYAVIVA</sequence>
<keyword evidence="5 10" id="KW-0812">Transmembrane</keyword>
<dbReference type="AlphaFoldDB" id="A0A6L5GRQ0"/>
<dbReference type="GO" id="GO:0043952">
    <property type="term" value="P:protein transport by the Sec complex"/>
    <property type="evidence" value="ECO:0007669"/>
    <property type="project" value="TreeGrafter"/>
</dbReference>
<evidence type="ECO:0000256" key="7">
    <source>
        <dbReference type="ARBA" id="ARBA00022989"/>
    </source>
</evidence>
<dbReference type="GO" id="GO:0065002">
    <property type="term" value="P:intracellular protein transmembrane transport"/>
    <property type="evidence" value="ECO:0007669"/>
    <property type="project" value="TreeGrafter"/>
</dbReference>
<proteinExistence type="inferred from homology"/>
<evidence type="ECO:0000256" key="4">
    <source>
        <dbReference type="ARBA" id="ARBA00022475"/>
    </source>
</evidence>
<evidence type="ECO:0000256" key="3">
    <source>
        <dbReference type="ARBA" id="ARBA00022448"/>
    </source>
</evidence>
<keyword evidence="6 10" id="KW-0653">Protein transport</keyword>
<evidence type="ECO:0000313" key="11">
    <source>
        <dbReference type="EMBL" id="MQM72929.1"/>
    </source>
</evidence>
<accession>A0A6L5GRQ0</accession>
<evidence type="ECO:0000256" key="2">
    <source>
        <dbReference type="ARBA" id="ARBA00008445"/>
    </source>
</evidence>
<comment type="caution">
    <text evidence="11">The sequence shown here is derived from an EMBL/GenBank/DDBJ whole genome shotgun (WGS) entry which is preliminary data.</text>
</comment>
<dbReference type="GO" id="GO:0015450">
    <property type="term" value="F:protein-transporting ATPase activity"/>
    <property type="evidence" value="ECO:0007669"/>
    <property type="project" value="UniProtKB-UniRule"/>
</dbReference>
<dbReference type="EMBL" id="VOGB01000004">
    <property type="protein sequence ID" value="MQM72929.1"/>
    <property type="molecule type" value="Genomic_DNA"/>
</dbReference>